<keyword evidence="2" id="KW-0479">Metal-binding</keyword>
<organism evidence="8">
    <name type="scientific">Ajellomyces capsulatus (strain H88)</name>
    <name type="common">Darling's disease fungus</name>
    <name type="synonym">Histoplasma capsulatum</name>
    <dbReference type="NCBI Taxonomy" id="544711"/>
    <lineage>
        <taxon>Eukaryota</taxon>
        <taxon>Fungi</taxon>
        <taxon>Dikarya</taxon>
        <taxon>Ascomycota</taxon>
        <taxon>Pezizomycotina</taxon>
        <taxon>Eurotiomycetes</taxon>
        <taxon>Eurotiomycetidae</taxon>
        <taxon>Onygenales</taxon>
        <taxon>Ajellomycetaceae</taxon>
        <taxon>Histoplasma</taxon>
    </lineage>
</organism>
<evidence type="ECO:0000256" key="3">
    <source>
        <dbReference type="ARBA" id="ARBA00022833"/>
    </source>
</evidence>
<dbReference type="Proteomes" id="UP000008142">
    <property type="component" value="Unassembled WGS sequence"/>
</dbReference>
<dbReference type="Gene3D" id="3.90.1590.10">
    <property type="entry name" value="glutathione-dependent formaldehyde- activating enzyme (gfa)"/>
    <property type="match status" value="1"/>
</dbReference>
<keyword evidence="3" id="KW-0862">Zinc</keyword>
<evidence type="ECO:0000256" key="5">
    <source>
        <dbReference type="SAM" id="MobiDB-lite"/>
    </source>
</evidence>
<evidence type="ECO:0000259" key="6">
    <source>
        <dbReference type="PROSITE" id="PS51891"/>
    </source>
</evidence>
<dbReference type="InterPro" id="IPR006913">
    <property type="entry name" value="CENP-V/GFA"/>
</dbReference>
<dbReference type="InterPro" id="IPR011057">
    <property type="entry name" value="Mss4-like_sf"/>
</dbReference>
<evidence type="ECO:0000313" key="7">
    <source>
        <dbReference type="EMBL" id="EGC44928.1"/>
    </source>
</evidence>
<dbReference type="Pfam" id="PF04828">
    <property type="entry name" value="GFA"/>
    <property type="match status" value="1"/>
</dbReference>
<evidence type="ECO:0000313" key="8">
    <source>
        <dbReference type="Proteomes" id="UP000008142"/>
    </source>
</evidence>
<evidence type="ECO:0000256" key="1">
    <source>
        <dbReference type="ARBA" id="ARBA00005495"/>
    </source>
</evidence>
<gene>
    <name evidence="7" type="ORF">HCEG_04143</name>
</gene>
<keyword evidence="4" id="KW-0456">Lyase</keyword>
<dbReference type="OMA" id="HIWCKEA"/>
<protein>
    <recommendedName>
        <fullName evidence="6">CENP-V/GFA domain-containing protein</fullName>
    </recommendedName>
</protein>
<dbReference type="HOGENOM" id="CLU_055491_1_1_1"/>
<accession>F0UFC4</accession>
<feature type="region of interest" description="Disordered" evidence="5">
    <location>
        <begin position="51"/>
        <end position="70"/>
    </location>
</feature>
<dbReference type="PANTHER" id="PTHR33337:SF3">
    <property type="entry name" value="CENP-V_GFA DOMAIN-CONTAINING PROTEIN"/>
    <property type="match status" value="1"/>
</dbReference>
<proteinExistence type="inferred from homology"/>
<dbReference type="EMBL" id="DS990638">
    <property type="protein sequence ID" value="EGC44928.1"/>
    <property type="molecule type" value="Genomic_DNA"/>
</dbReference>
<reference evidence="8" key="1">
    <citation type="submission" date="2008-07" db="EMBL/GenBank/DDBJ databases">
        <title>Annotation of Ajellomyces capsulatus strain H88.</title>
        <authorList>
            <person name="Champion M."/>
            <person name="Cuomo C."/>
            <person name="Ma L.-J."/>
            <person name="Henn M.R."/>
            <person name="Sil A."/>
            <person name="Goldman B."/>
            <person name="Young S.K."/>
            <person name="Kodira C.D."/>
            <person name="Zeng Q."/>
            <person name="Koehrsen M."/>
            <person name="Alvarado L."/>
            <person name="Berlin A."/>
            <person name="Borenstein D."/>
            <person name="Chen Z."/>
            <person name="Engels R."/>
            <person name="Freedman E."/>
            <person name="Gellesch M."/>
            <person name="Goldberg J."/>
            <person name="Griggs A."/>
            <person name="Gujja S."/>
            <person name="Heiman D."/>
            <person name="Hepburn T."/>
            <person name="Howarth C."/>
            <person name="Jen D."/>
            <person name="Larson L."/>
            <person name="Lewis B."/>
            <person name="Mehta T."/>
            <person name="Park D."/>
            <person name="Pearson M."/>
            <person name="Roberts A."/>
            <person name="Saif S."/>
            <person name="Shea T."/>
            <person name="Shenoy N."/>
            <person name="Sisk P."/>
            <person name="Stolte C."/>
            <person name="Sykes S."/>
            <person name="Walk T."/>
            <person name="White J."/>
            <person name="Yandava C."/>
            <person name="Klein B."/>
            <person name="McEwen J.G."/>
            <person name="Puccia R."/>
            <person name="Goldman G.H."/>
            <person name="Felipe M.S."/>
            <person name="Nino-Vega G."/>
            <person name="San-Blas G."/>
            <person name="Taylor J."/>
            <person name="Mendoza L."/>
            <person name="Galagan J."/>
            <person name="Nusbaum C."/>
            <person name="Birren B."/>
        </authorList>
    </citation>
    <scope>NUCLEOTIDE SEQUENCE [LARGE SCALE GENOMIC DNA]</scope>
    <source>
        <strain evidence="8">H88</strain>
    </source>
</reference>
<evidence type="ECO:0000256" key="2">
    <source>
        <dbReference type="ARBA" id="ARBA00022723"/>
    </source>
</evidence>
<name>F0UFC4_AJEC8</name>
<evidence type="ECO:0000256" key="4">
    <source>
        <dbReference type="ARBA" id="ARBA00023239"/>
    </source>
</evidence>
<dbReference type="PANTHER" id="PTHR33337">
    <property type="entry name" value="GFA DOMAIN-CONTAINING PROTEIN"/>
    <property type="match status" value="1"/>
</dbReference>
<dbReference type="GO" id="GO:0046872">
    <property type="term" value="F:metal ion binding"/>
    <property type="evidence" value="ECO:0007669"/>
    <property type="project" value="UniProtKB-KW"/>
</dbReference>
<dbReference type="AlphaFoldDB" id="F0UFC4"/>
<dbReference type="GO" id="GO:0016846">
    <property type="term" value="F:carbon-sulfur lyase activity"/>
    <property type="evidence" value="ECO:0007669"/>
    <property type="project" value="InterPro"/>
</dbReference>
<feature type="domain" description="CENP-V/GFA" evidence="6">
    <location>
        <begin position="1"/>
        <end position="145"/>
    </location>
</feature>
<feature type="compositionally biased region" description="Polar residues" evidence="5">
    <location>
        <begin position="56"/>
        <end position="66"/>
    </location>
</feature>
<dbReference type="PROSITE" id="PS51891">
    <property type="entry name" value="CENP_V_GFA"/>
    <property type="match status" value="1"/>
</dbReference>
<sequence>MEGRCQCGLIRFTTPLARPLKIYICHCTECRHQSASAYGVTAIFPSFEIPDPEPTASHTPATNYDPATSPAIGTHTRQTLSDKTLECLFCKQCGVRLVHRVRGADYLSVKAGCLEGLDKGMMAGAIHIWCKEAVIEIPEGVERWEEEPDRESLD</sequence>
<dbReference type="OrthoDB" id="5290969at2759"/>
<dbReference type="SUPFAM" id="SSF51316">
    <property type="entry name" value="Mss4-like"/>
    <property type="match status" value="1"/>
</dbReference>
<comment type="similarity">
    <text evidence="1">Belongs to the Gfa family.</text>
</comment>